<gene>
    <name evidence="8" type="ORF">A1O5_03229</name>
</gene>
<evidence type="ECO:0000313" key="9">
    <source>
        <dbReference type="Proteomes" id="UP000019471"/>
    </source>
</evidence>
<dbReference type="EMBL" id="AMGX01000004">
    <property type="protein sequence ID" value="EXJ73468.1"/>
    <property type="molecule type" value="Genomic_DNA"/>
</dbReference>
<evidence type="ECO:0000256" key="6">
    <source>
        <dbReference type="ARBA" id="ARBA00023002"/>
    </source>
</evidence>
<reference evidence="8 9" key="1">
    <citation type="submission" date="2013-03" db="EMBL/GenBank/DDBJ databases">
        <title>The Genome Sequence of Cladophialophora psammophila CBS 110553.</title>
        <authorList>
            <consortium name="The Broad Institute Genomics Platform"/>
            <person name="Cuomo C."/>
            <person name="de Hoog S."/>
            <person name="Gorbushina A."/>
            <person name="Walker B."/>
            <person name="Young S.K."/>
            <person name="Zeng Q."/>
            <person name="Gargeya S."/>
            <person name="Fitzgerald M."/>
            <person name="Haas B."/>
            <person name="Abouelleil A."/>
            <person name="Allen A.W."/>
            <person name="Alvarado L."/>
            <person name="Arachchi H.M."/>
            <person name="Berlin A.M."/>
            <person name="Chapman S.B."/>
            <person name="Gainer-Dewar J."/>
            <person name="Goldberg J."/>
            <person name="Griggs A."/>
            <person name="Gujja S."/>
            <person name="Hansen M."/>
            <person name="Howarth C."/>
            <person name="Imamovic A."/>
            <person name="Ireland A."/>
            <person name="Larimer J."/>
            <person name="McCowan C."/>
            <person name="Murphy C."/>
            <person name="Pearson M."/>
            <person name="Poon T.W."/>
            <person name="Priest M."/>
            <person name="Roberts A."/>
            <person name="Saif S."/>
            <person name="Shea T."/>
            <person name="Sisk P."/>
            <person name="Sykes S."/>
            <person name="Wortman J."/>
            <person name="Nusbaum C."/>
            <person name="Birren B."/>
        </authorList>
    </citation>
    <scope>NUCLEOTIDE SEQUENCE [LARGE SCALE GENOMIC DNA]</scope>
    <source>
        <strain evidence="8 9">CBS 110553</strain>
    </source>
</reference>
<dbReference type="OrthoDB" id="445007at2759"/>
<dbReference type="GO" id="GO:0046872">
    <property type="term" value="F:metal ion binding"/>
    <property type="evidence" value="ECO:0007669"/>
    <property type="project" value="UniProtKB-KW"/>
</dbReference>
<dbReference type="PANTHER" id="PTHR20883:SF45">
    <property type="entry name" value="PHYTANOYL-COA DIOXYGENASE FAMILY PROTEIN"/>
    <property type="match status" value="1"/>
</dbReference>
<comment type="subunit">
    <text evidence="3">Homodimer.</text>
</comment>
<protein>
    <recommendedName>
        <fullName evidence="10">Phytanoyl-CoA dioxygenase</fullName>
    </recommendedName>
</protein>
<name>W9WZW1_9EURO</name>
<evidence type="ECO:0000256" key="4">
    <source>
        <dbReference type="ARBA" id="ARBA00022723"/>
    </source>
</evidence>
<keyword evidence="6" id="KW-0560">Oxidoreductase</keyword>
<dbReference type="HOGENOM" id="CLU_047725_0_1_1"/>
<dbReference type="RefSeq" id="XP_007742031.1">
    <property type="nucleotide sequence ID" value="XM_007743841.1"/>
</dbReference>
<dbReference type="Proteomes" id="UP000019471">
    <property type="component" value="Unassembled WGS sequence"/>
</dbReference>
<keyword evidence="5" id="KW-0223">Dioxygenase</keyword>
<evidence type="ECO:0008006" key="10">
    <source>
        <dbReference type="Google" id="ProtNLM"/>
    </source>
</evidence>
<keyword evidence="9" id="KW-1185">Reference proteome</keyword>
<dbReference type="Gene3D" id="2.60.120.620">
    <property type="entry name" value="q2cbj1_9rhob like domain"/>
    <property type="match status" value="1"/>
</dbReference>
<dbReference type="eggNOG" id="ENOG502SIDY">
    <property type="taxonomic scope" value="Eukaryota"/>
</dbReference>
<evidence type="ECO:0000256" key="1">
    <source>
        <dbReference type="ARBA" id="ARBA00001962"/>
    </source>
</evidence>
<dbReference type="GeneID" id="19187958"/>
<dbReference type="Pfam" id="PF05721">
    <property type="entry name" value="PhyH"/>
    <property type="match status" value="1"/>
</dbReference>
<sequence>MAVLQTTQLERLDGKDPSTTFDKVVEIIRRDGGVIINGLLEKEHAGRISAELKPVYEADIPDTSGFFPTTTRRATGLLGVSPGCVELATNKLWIDVCNAVLTSTCQPWYGEKRATWTSKPILAGTFGFQIHPGSRQQDLHRDDSDYHLPPGVDSCMMGCLVATTRSTKENGATMIIPRSHLWSLDRAPKNMEAIPAELDVGDALIFSGNVYHGGGANKTKDEIREVVGLFMCKGFLRPEENHTLAVPPEQAKKLSPQVQRLLGYGISQPAVGFYKYKDPMQILFGVEDDETVHL</sequence>
<dbReference type="AlphaFoldDB" id="W9WZW1"/>
<dbReference type="SUPFAM" id="SSF51197">
    <property type="entry name" value="Clavaminate synthase-like"/>
    <property type="match status" value="1"/>
</dbReference>
<dbReference type="GO" id="GO:0051213">
    <property type="term" value="F:dioxygenase activity"/>
    <property type="evidence" value="ECO:0007669"/>
    <property type="project" value="UniProtKB-KW"/>
</dbReference>
<keyword evidence="7" id="KW-0408">Iron</keyword>
<evidence type="ECO:0000313" key="8">
    <source>
        <dbReference type="EMBL" id="EXJ73468.1"/>
    </source>
</evidence>
<proteinExistence type="inferred from homology"/>
<accession>W9WZW1</accession>
<keyword evidence="4" id="KW-0479">Metal-binding</keyword>
<evidence type="ECO:0000256" key="7">
    <source>
        <dbReference type="ARBA" id="ARBA00023004"/>
    </source>
</evidence>
<organism evidence="8 9">
    <name type="scientific">Cladophialophora psammophila CBS 110553</name>
    <dbReference type="NCBI Taxonomy" id="1182543"/>
    <lineage>
        <taxon>Eukaryota</taxon>
        <taxon>Fungi</taxon>
        <taxon>Dikarya</taxon>
        <taxon>Ascomycota</taxon>
        <taxon>Pezizomycotina</taxon>
        <taxon>Eurotiomycetes</taxon>
        <taxon>Chaetothyriomycetidae</taxon>
        <taxon>Chaetothyriales</taxon>
        <taxon>Herpotrichiellaceae</taxon>
        <taxon>Cladophialophora</taxon>
    </lineage>
</organism>
<evidence type="ECO:0000256" key="3">
    <source>
        <dbReference type="ARBA" id="ARBA00011738"/>
    </source>
</evidence>
<comment type="cofactor">
    <cofactor evidence="1">
        <name>Fe cation</name>
        <dbReference type="ChEBI" id="CHEBI:24875"/>
    </cofactor>
</comment>
<comment type="similarity">
    <text evidence="2">Belongs to the PhyH family.</text>
</comment>
<dbReference type="STRING" id="1182543.W9WZW1"/>
<dbReference type="PANTHER" id="PTHR20883">
    <property type="entry name" value="PHYTANOYL-COA DIOXYGENASE DOMAIN CONTAINING 1"/>
    <property type="match status" value="1"/>
</dbReference>
<evidence type="ECO:0000256" key="2">
    <source>
        <dbReference type="ARBA" id="ARBA00005830"/>
    </source>
</evidence>
<evidence type="ECO:0000256" key="5">
    <source>
        <dbReference type="ARBA" id="ARBA00022964"/>
    </source>
</evidence>
<dbReference type="InterPro" id="IPR008775">
    <property type="entry name" value="Phytyl_CoA_dOase-like"/>
</dbReference>
<comment type="caution">
    <text evidence="8">The sequence shown here is derived from an EMBL/GenBank/DDBJ whole genome shotgun (WGS) entry which is preliminary data.</text>
</comment>